<dbReference type="EnsemblMetazoa" id="ASIC004234-RA">
    <property type="protein sequence ID" value="ASIC004234-PA"/>
    <property type="gene ID" value="ASIC004234"/>
</dbReference>
<dbReference type="EMBL" id="KE524821">
    <property type="protein sequence ID" value="KFB37047.1"/>
    <property type="molecule type" value="Genomic_DNA"/>
</dbReference>
<name>A0A084VGF3_ANOSI</name>
<organism evidence="2">
    <name type="scientific">Anopheles sinensis</name>
    <name type="common">Mosquito</name>
    <dbReference type="NCBI Taxonomy" id="74873"/>
    <lineage>
        <taxon>Eukaryota</taxon>
        <taxon>Metazoa</taxon>
        <taxon>Ecdysozoa</taxon>
        <taxon>Arthropoda</taxon>
        <taxon>Hexapoda</taxon>
        <taxon>Insecta</taxon>
        <taxon>Pterygota</taxon>
        <taxon>Neoptera</taxon>
        <taxon>Endopterygota</taxon>
        <taxon>Diptera</taxon>
        <taxon>Nematocera</taxon>
        <taxon>Culicoidea</taxon>
        <taxon>Culicidae</taxon>
        <taxon>Anophelinae</taxon>
        <taxon>Anopheles</taxon>
    </lineage>
</organism>
<keyword evidence="2" id="KW-0012">Acyltransferase</keyword>
<protein>
    <submittedName>
        <fullName evidence="2 3">Nitrilase/cyanide hydratase and apolipoprotein N-acyltransferase</fullName>
    </submittedName>
</protein>
<dbReference type="EMBL" id="ATLV01012872">
    <property type="status" value="NOT_ANNOTATED_CDS"/>
    <property type="molecule type" value="Genomic_DNA"/>
</dbReference>
<accession>A0A084VGF3</accession>
<keyword evidence="2" id="KW-0808">Transferase</keyword>
<evidence type="ECO:0000313" key="3">
    <source>
        <dbReference type="EnsemblMetazoa" id="ASIC004234-PA"/>
    </source>
</evidence>
<dbReference type="GO" id="GO:0016746">
    <property type="term" value="F:acyltransferase activity"/>
    <property type="evidence" value="ECO:0007669"/>
    <property type="project" value="UniProtKB-KW"/>
</dbReference>
<feature type="compositionally biased region" description="Basic and acidic residues" evidence="1">
    <location>
        <begin position="1"/>
        <end position="10"/>
    </location>
</feature>
<dbReference type="AlphaFoldDB" id="A0A084VGF3"/>
<proteinExistence type="predicted"/>
<reference evidence="3" key="2">
    <citation type="submission" date="2020-05" db="UniProtKB">
        <authorList>
            <consortium name="EnsemblMetazoa"/>
        </authorList>
    </citation>
    <scope>IDENTIFICATION</scope>
</reference>
<feature type="region of interest" description="Disordered" evidence="1">
    <location>
        <begin position="1"/>
        <end position="22"/>
    </location>
</feature>
<keyword evidence="2" id="KW-0449">Lipoprotein</keyword>
<gene>
    <name evidence="2" type="ORF">ZHAS_00004234</name>
</gene>
<dbReference type="Proteomes" id="UP000030765">
    <property type="component" value="Unassembled WGS sequence"/>
</dbReference>
<keyword evidence="4" id="KW-1185">Reference proteome</keyword>
<evidence type="ECO:0000313" key="4">
    <source>
        <dbReference type="Proteomes" id="UP000030765"/>
    </source>
</evidence>
<reference evidence="2 4" key="1">
    <citation type="journal article" date="2014" name="BMC Genomics">
        <title>Genome sequence of Anopheles sinensis provides insight into genetics basis of mosquito competence for malaria parasites.</title>
        <authorList>
            <person name="Zhou D."/>
            <person name="Zhang D."/>
            <person name="Ding G."/>
            <person name="Shi L."/>
            <person name="Hou Q."/>
            <person name="Ye Y."/>
            <person name="Xu Y."/>
            <person name="Zhou H."/>
            <person name="Xiong C."/>
            <person name="Li S."/>
            <person name="Yu J."/>
            <person name="Hong S."/>
            <person name="Yu X."/>
            <person name="Zou P."/>
            <person name="Chen C."/>
            <person name="Chang X."/>
            <person name="Wang W."/>
            <person name="Lv Y."/>
            <person name="Sun Y."/>
            <person name="Ma L."/>
            <person name="Shen B."/>
            <person name="Zhu C."/>
        </authorList>
    </citation>
    <scope>NUCLEOTIDE SEQUENCE [LARGE SCALE GENOMIC DNA]</scope>
</reference>
<evidence type="ECO:0000313" key="2">
    <source>
        <dbReference type="EMBL" id="KFB37047.1"/>
    </source>
</evidence>
<dbReference type="VEuPathDB" id="VectorBase:ASIC004234"/>
<evidence type="ECO:0000256" key="1">
    <source>
        <dbReference type="SAM" id="MobiDB-lite"/>
    </source>
</evidence>
<sequence>METETRDRKQYNRVASGKNEWPGNEQTVFRREWVSHGFPCRSEHPVMRTATIAKSPFSYAEHFISLKIARNLRCPSQGPFGGGITRISKKFDMYPLAGTGECPLGDIPTIGETASSCP</sequence>